<gene>
    <name evidence="3" type="ORF">CGE01nite_08280</name>
</gene>
<evidence type="ECO:0000313" key="4">
    <source>
        <dbReference type="Proteomes" id="UP000320461"/>
    </source>
</evidence>
<accession>A0A4Y3KHS8</accession>
<dbReference type="AlphaFoldDB" id="A0A4Y3KHS8"/>
<proteinExistence type="predicted"/>
<organism evidence="3 4">
    <name type="scientific">Cellulomonas gelida</name>
    <dbReference type="NCBI Taxonomy" id="1712"/>
    <lineage>
        <taxon>Bacteria</taxon>
        <taxon>Bacillati</taxon>
        <taxon>Actinomycetota</taxon>
        <taxon>Actinomycetes</taxon>
        <taxon>Micrococcales</taxon>
        <taxon>Cellulomonadaceae</taxon>
        <taxon>Cellulomonas</taxon>
    </lineage>
</organism>
<evidence type="ECO:0000259" key="2">
    <source>
        <dbReference type="PROSITE" id="PS50203"/>
    </source>
</evidence>
<dbReference type="InterPro" id="IPR001300">
    <property type="entry name" value="Peptidase_C2_calpain_cat"/>
</dbReference>
<evidence type="ECO:0000256" key="1">
    <source>
        <dbReference type="PROSITE-ProRule" id="PRU00239"/>
    </source>
</evidence>
<feature type="active site" evidence="1">
    <location>
        <position position="185"/>
    </location>
</feature>
<dbReference type="InterPro" id="IPR038765">
    <property type="entry name" value="Papain-like_cys_pep_sf"/>
</dbReference>
<keyword evidence="1" id="KW-0378">Hydrolase</keyword>
<feature type="domain" description="Calpain catalytic" evidence="2">
    <location>
        <begin position="176"/>
        <end position="372"/>
    </location>
</feature>
<keyword evidence="1" id="KW-0645">Protease</keyword>
<dbReference type="Proteomes" id="UP000320461">
    <property type="component" value="Unassembled WGS sequence"/>
</dbReference>
<dbReference type="Gene3D" id="1.10.287.1060">
    <property type="entry name" value="ESAT-6-like"/>
    <property type="match status" value="1"/>
</dbReference>
<sequence>MLPGDAGAVSAAATQVSGAATAVAEAGALVHGQRGALDWTGAAADACDARLGAVESGAGAVESSLTAIAGALTGFAAELAAAEEDARAADDDRRRARARVAADALDLPAWYDYLRARARVWSATGRAEAAAGRAADAVRAALGTDKPAIDALSDAARRDTQVPDDMLDKGSWDQADVRQQGIGSCYLLSSLMGFMRTDDGDALLRRNVRWDALKQGYWVTLYVDGKPTEVFVDGVYDGGVRQPAGTVGLVSVYEAALGIHLGYADLDDGGYPEDAMEMITGRDASSYTTDDTWWPWDDEFGGNRESIAERLADGAAVTADTGGRPDADDVTVQVRRDGELTDIEVDVVGGHAYMVERIDDDGGVWVRNPWGQGNGADGGEVFRMDADEFARIFGRVTVSQAPA</sequence>
<dbReference type="PROSITE" id="PS50203">
    <property type="entry name" value="CALPAIN_CAT"/>
    <property type="match status" value="1"/>
</dbReference>
<keyword evidence="4" id="KW-1185">Reference proteome</keyword>
<dbReference type="GO" id="GO:0004198">
    <property type="term" value="F:calcium-dependent cysteine-type endopeptidase activity"/>
    <property type="evidence" value="ECO:0007669"/>
    <property type="project" value="InterPro"/>
</dbReference>
<protein>
    <recommendedName>
        <fullName evidence="2">Calpain catalytic domain-containing protein</fullName>
    </recommendedName>
</protein>
<name>A0A4Y3KHS8_9CELL</name>
<evidence type="ECO:0000313" key="3">
    <source>
        <dbReference type="EMBL" id="GEA83577.1"/>
    </source>
</evidence>
<dbReference type="EMBL" id="BJLQ01000006">
    <property type="protein sequence ID" value="GEA83577.1"/>
    <property type="molecule type" value="Genomic_DNA"/>
</dbReference>
<reference evidence="3 4" key="1">
    <citation type="submission" date="2019-06" db="EMBL/GenBank/DDBJ databases">
        <title>Whole genome shotgun sequence of Cellulomonas gelida NBRC 3748.</title>
        <authorList>
            <person name="Hosoyama A."/>
            <person name="Uohara A."/>
            <person name="Ohji S."/>
            <person name="Ichikawa N."/>
        </authorList>
    </citation>
    <scope>NUCLEOTIDE SEQUENCE [LARGE SCALE GENOMIC DNA]</scope>
    <source>
        <strain evidence="3 4">NBRC 3748</strain>
    </source>
</reference>
<dbReference type="GO" id="GO:0006508">
    <property type="term" value="P:proteolysis"/>
    <property type="evidence" value="ECO:0007669"/>
    <property type="project" value="UniProtKB-KW"/>
</dbReference>
<comment type="caution">
    <text evidence="3">The sequence shown here is derived from an EMBL/GenBank/DDBJ whole genome shotgun (WGS) entry which is preliminary data.</text>
</comment>
<keyword evidence="1" id="KW-0788">Thiol protease</keyword>
<feature type="active site" evidence="1">
    <location>
        <position position="351"/>
    </location>
</feature>
<dbReference type="SUPFAM" id="SSF54001">
    <property type="entry name" value="Cysteine proteinases"/>
    <property type="match status" value="1"/>
</dbReference>
<feature type="active site" evidence="1">
    <location>
        <position position="368"/>
    </location>
</feature>